<feature type="signal peptide" evidence="1">
    <location>
        <begin position="1"/>
        <end position="24"/>
    </location>
</feature>
<protein>
    <recommendedName>
        <fullName evidence="4">Lipoprotein</fullName>
    </recommendedName>
</protein>
<evidence type="ECO:0000256" key="1">
    <source>
        <dbReference type="SAM" id="SignalP"/>
    </source>
</evidence>
<comment type="caution">
    <text evidence="2">The sequence shown here is derived from an EMBL/GenBank/DDBJ whole genome shotgun (WGS) entry which is preliminary data.</text>
</comment>
<dbReference type="PROSITE" id="PS51257">
    <property type="entry name" value="PROKAR_LIPOPROTEIN"/>
    <property type="match status" value="1"/>
</dbReference>
<feature type="chain" id="PRO_5021916267" description="Lipoprotein" evidence="1">
    <location>
        <begin position="25"/>
        <end position="142"/>
    </location>
</feature>
<accession>A0A543AAD6</accession>
<keyword evidence="3" id="KW-1185">Reference proteome</keyword>
<sequence>MARPMWRTTAVVLPAVLACLVAVAGCGEESSPPVSSATAASRSGSVGELVVDGRLTCDKDVSSDEAKTTIERVGGLQQPTWSVRFAESTPAGVVALVAGDLEEARAPLFEDYGVAAILESAEGQSRAEDFGAVREAVRRICG</sequence>
<dbReference type="AlphaFoldDB" id="A0A543AAD6"/>
<dbReference type="Proteomes" id="UP000320209">
    <property type="component" value="Unassembled WGS sequence"/>
</dbReference>
<evidence type="ECO:0000313" key="2">
    <source>
        <dbReference type="EMBL" id="TQL69480.1"/>
    </source>
</evidence>
<keyword evidence="1" id="KW-0732">Signal</keyword>
<gene>
    <name evidence="2" type="ORF">FB381_3387</name>
</gene>
<dbReference type="OrthoDB" id="3787827at2"/>
<dbReference type="RefSeq" id="WP_141781350.1">
    <property type="nucleotide sequence ID" value="NZ_VFOV01000001.1"/>
</dbReference>
<proteinExistence type="predicted"/>
<organism evidence="2 3">
    <name type="scientific">Nocardioides albertanoniae</name>
    <dbReference type="NCBI Taxonomy" id="1175486"/>
    <lineage>
        <taxon>Bacteria</taxon>
        <taxon>Bacillati</taxon>
        <taxon>Actinomycetota</taxon>
        <taxon>Actinomycetes</taxon>
        <taxon>Propionibacteriales</taxon>
        <taxon>Nocardioidaceae</taxon>
        <taxon>Nocardioides</taxon>
    </lineage>
</organism>
<evidence type="ECO:0008006" key="4">
    <source>
        <dbReference type="Google" id="ProtNLM"/>
    </source>
</evidence>
<name>A0A543AAD6_9ACTN</name>
<reference evidence="2 3" key="1">
    <citation type="submission" date="2019-06" db="EMBL/GenBank/DDBJ databases">
        <title>Sequencing the genomes of 1000 actinobacteria strains.</title>
        <authorList>
            <person name="Klenk H.-P."/>
        </authorList>
    </citation>
    <scope>NUCLEOTIDE SEQUENCE [LARGE SCALE GENOMIC DNA]</scope>
    <source>
        <strain evidence="2 3">DSM 25218</strain>
    </source>
</reference>
<evidence type="ECO:0000313" key="3">
    <source>
        <dbReference type="Proteomes" id="UP000320209"/>
    </source>
</evidence>
<dbReference type="EMBL" id="VFOV01000001">
    <property type="protein sequence ID" value="TQL69480.1"/>
    <property type="molecule type" value="Genomic_DNA"/>
</dbReference>